<dbReference type="EMBL" id="RBZU01000008">
    <property type="protein sequence ID" value="RKP51950.1"/>
    <property type="molecule type" value="Genomic_DNA"/>
</dbReference>
<reference evidence="2 3" key="1">
    <citation type="submission" date="2018-10" db="EMBL/GenBank/DDBJ databases">
        <title>Robbsia sp. DHC34, isolated from soil.</title>
        <authorList>
            <person name="Gao Z.-H."/>
            <person name="Qiu L.-H."/>
        </authorList>
    </citation>
    <scope>NUCLEOTIDE SEQUENCE [LARGE SCALE GENOMIC DNA]</scope>
    <source>
        <strain evidence="2 3">DHC34</strain>
    </source>
</reference>
<comment type="caution">
    <text evidence="2">The sequence shown here is derived from an EMBL/GenBank/DDBJ whole genome shotgun (WGS) entry which is preliminary data.</text>
</comment>
<gene>
    <name evidence="2" type="ORF">D7S86_18615</name>
</gene>
<organism evidence="2 3">
    <name type="scientific">Pararobbsia silviterrae</name>
    <dbReference type="NCBI Taxonomy" id="1792498"/>
    <lineage>
        <taxon>Bacteria</taxon>
        <taxon>Pseudomonadati</taxon>
        <taxon>Pseudomonadota</taxon>
        <taxon>Betaproteobacteria</taxon>
        <taxon>Burkholderiales</taxon>
        <taxon>Burkholderiaceae</taxon>
        <taxon>Pararobbsia</taxon>
    </lineage>
</organism>
<evidence type="ECO:0000313" key="3">
    <source>
        <dbReference type="Proteomes" id="UP000270342"/>
    </source>
</evidence>
<feature type="region of interest" description="Disordered" evidence="1">
    <location>
        <begin position="1"/>
        <end position="37"/>
    </location>
</feature>
<protein>
    <recommendedName>
        <fullName evidence="4">Phage tail protein</fullName>
    </recommendedName>
</protein>
<dbReference type="OrthoDB" id="9114065at2"/>
<keyword evidence="3" id="KW-1185">Reference proteome</keyword>
<dbReference type="Proteomes" id="UP000270342">
    <property type="component" value="Unassembled WGS sequence"/>
</dbReference>
<proteinExistence type="predicted"/>
<evidence type="ECO:0008006" key="4">
    <source>
        <dbReference type="Google" id="ProtNLM"/>
    </source>
</evidence>
<accession>A0A494XMN4</accession>
<evidence type="ECO:0000313" key="2">
    <source>
        <dbReference type="EMBL" id="RKP51950.1"/>
    </source>
</evidence>
<dbReference type="RefSeq" id="WP_121088353.1">
    <property type="nucleotide sequence ID" value="NZ_RBZU01000008.1"/>
</dbReference>
<evidence type="ECO:0000256" key="1">
    <source>
        <dbReference type="SAM" id="MobiDB-lite"/>
    </source>
</evidence>
<name>A0A494XMN4_9BURK</name>
<dbReference type="AlphaFoldDB" id="A0A494XMN4"/>
<sequence length="139" mass="14865">MDIQSQLDELAQRVSDLSSDGKPADASPPPSTPPTLELARPQQNVITMTIGGQTIALGPHDVSALIDQLAQVRATMTPEVPHQVAPGKTFAATQDPIIASQSGPNGTKLMMLRHTGFGWVPFTCSPQWLVEMLAILSRK</sequence>